<dbReference type="EMBL" id="KI894024">
    <property type="protein sequence ID" value="OCF23202.1"/>
    <property type="molecule type" value="Genomic_DNA"/>
</dbReference>
<dbReference type="KEGG" id="kbi:30211955"/>
<keyword evidence="4" id="KW-1185">Reference proteome</keyword>
<dbReference type="GeneID" id="30211955"/>
<evidence type="ECO:0000256" key="1">
    <source>
        <dbReference type="SAM" id="MobiDB-lite"/>
    </source>
</evidence>
<reference evidence="2" key="3">
    <citation type="submission" date="2014-01" db="EMBL/GenBank/DDBJ databases">
        <title>Evolution of pathogenesis and genome organization in the Tremellales.</title>
        <authorList>
            <person name="Cuomo C."/>
            <person name="Litvintseva A."/>
            <person name="Heitman J."/>
            <person name="Chen Y."/>
            <person name="Sun S."/>
            <person name="Springer D."/>
            <person name="Dromer F."/>
            <person name="Young S."/>
            <person name="Zeng Q."/>
            <person name="Chapman S."/>
            <person name="Gujja S."/>
            <person name="Saif S."/>
            <person name="Birren B."/>
        </authorList>
    </citation>
    <scope>NUCLEOTIDE SEQUENCE</scope>
    <source>
        <strain evidence="2">CBS 10118</strain>
    </source>
</reference>
<gene>
    <name evidence="2" type="ORF">I302_07556</name>
    <name evidence="3" type="ORF">I302_108078</name>
</gene>
<dbReference type="EMBL" id="CP144547">
    <property type="protein sequence ID" value="WVW86040.1"/>
    <property type="molecule type" value="Genomic_DNA"/>
</dbReference>
<protein>
    <submittedName>
        <fullName evidence="2">Uncharacterized protein</fullName>
    </submittedName>
</protein>
<organism evidence="2">
    <name type="scientific">Kwoniella bestiolae CBS 10118</name>
    <dbReference type="NCBI Taxonomy" id="1296100"/>
    <lineage>
        <taxon>Eukaryota</taxon>
        <taxon>Fungi</taxon>
        <taxon>Dikarya</taxon>
        <taxon>Basidiomycota</taxon>
        <taxon>Agaricomycotina</taxon>
        <taxon>Tremellomycetes</taxon>
        <taxon>Tremellales</taxon>
        <taxon>Cryptococcaceae</taxon>
        <taxon>Kwoniella</taxon>
    </lineage>
</organism>
<evidence type="ECO:0000313" key="4">
    <source>
        <dbReference type="Proteomes" id="UP000092730"/>
    </source>
</evidence>
<evidence type="ECO:0000313" key="2">
    <source>
        <dbReference type="EMBL" id="OCF23202.1"/>
    </source>
</evidence>
<dbReference type="AlphaFoldDB" id="A0A1B9FWQ3"/>
<feature type="region of interest" description="Disordered" evidence="1">
    <location>
        <begin position="1"/>
        <end position="74"/>
    </location>
</feature>
<proteinExistence type="predicted"/>
<sequence length="382" mass="42121">MNDSDSNLPFSDPEGWDLVPRRSGSCTPDIVSWDEISDQDGGAPIPKQGPAMGKEDELNSQSSGSDACASLRDQSVLQGGNLKLRGGTSENDDMASNPELHEALKVVSDLPEDEPSPCMTDQRFTVEKQTPGGAERHERQQLGLIDDFSGIWNIRKRPNSDPSRFRASDVVPPKGPGPISCGQEIALMNLSLEVGDQEFAVMPPGHDGYHRIMPSRPFPADSRYAEIWCDPTMAGAILSSRAQPSSAEEGFEAAGSIRAVKRRVGKEFAEDLYVKYDRITRDVEDGEEIFTFKALSVEPTHGSDDPSSIMRVQFFKDHIQGRTCHLQSDGDLWHNCKLRVDDGTEGGMQFKTDHDFGMGIACGVNMIHRNSIQGRVWPMEQR</sequence>
<accession>A0A1B9FWQ3</accession>
<dbReference type="VEuPathDB" id="FungiDB:I302_07556"/>
<reference evidence="3" key="2">
    <citation type="submission" date="2013-07" db="EMBL/GenBank/DDBJ databases">
        <authorList>
            <consortium name="The Broad Institute Genome Sequencing Platform"/>
            <person name="Cuomo C."/>
            <person name="Litvintseva A."/>
            <person name="Chen Y."/>
            <person name="Heitman J."/>
            <person name="Sun S."/>
            <person name="Springer D."/>
            <person name="Dromer F."/>
            <person name="Young S.K."/>
            <person name="Zeng Q."/>
            <person name="Gargeya S."/>
            <person name="Fitzgerald M."/>
            <person name="Abouelleil A."/>
            <person name="Alvarado L."/>
            <person name="Berlin A.M."/>
            <person name="Chapman S.B."/>
            <person name="Dewar J."/>
            <person name="Goldberg J."/>
            <person name="Griggs A."/>
            <person name="Gujja S."/>
            <person name="Hansen M."/>
            <person name="Howarth C."/>
            <person name="Imamovic A."/>
            <person name="Larimer J."/>
            <person name="McCowan C."/>
            <person name="Murphy C."/>
            <person name="Pearson M."/>
            <person name="Priest M."/>
            <person name="Roberts A."/>
            <person name="Saif S."/>
            <person name="Shea T."/>
            <person name="Sykes S."/>
            <person name="Wortman J."/>
            <person name="Nusbaum C."/>
            <person name="Birren B."/>
        </authorList>
    </citation>
    <scope>NUCLEOTIDE SEQUENCE</scope>
    <source>
        <strain evidence="3">CBS 10118</strain>
    </source>
</reference>
<reference evidence="2" key="1">
    <citation type="submission" date="2013-07" db="EMBL/GenBank/DDBJ databases">
        <title>The Genome Sequence of Cryptococcus bestiolae CBS10118.</title>
        <authorList>
            <consortium name="The Broad Institute Genome Sequencing Platform"/>
            <person name="Cuomo C."/>
            <person name="Litvintseva A."/>
            <person name="Chen Y."/>
            <person name="Heitman J."/>
            <person name="Sun S."/>
            <person name="Springer D."/>
            <person name="Dromer F."/>
            <person name="Young S.K."/>
            <person name="Zeng Q."/>
            <person name="Gargeya S."/>
            <person name="Fitzgerald M."/>
            <person name="Abouelleil A."/>
            <person name="Alvarado L."/>
            <person name="Berlin A.M."/>
            <person name="Chapman S.B."/>
            <person name="Dewar J."/>
            <person name="Goldberg J."/>
            <person name="Griggs A."/>
            <person name="Gujja S."/>
            <person name="Hansen M."/>
            <person name="Howarth C."/>
            <person name="Imamovic A."/>
            <person name="Larimer J."/>
            <person name="McCowan C."/>
            <person name="Murphy C."/>
            <person name="Pearson M."/>
            <person name="Priest M."/>
            <person name="Roberts A."/>
            <person name="Saif S."/>
            <person name="Shea T."/>
            <person name="Sykes S."/>
            <person name="Wortman J."/>
            <person name="Nusbaum C."/>
            <person name="Birren B."/>
        </authorList>
    </citation>
    <scope>NUCLEOTIDE SEQUENCE [LARGE SCALE GENOMIC DNA]</scope>
    <source>
        <strain evidence="2">CBS 10118</strain>
    </source>
</reference>
<dbReference type="Proteomes" id="UP000092730">
    <property type="component" value="Chromosome 7"/>
</dbReference>
<name>A0A1B9FWQ3_9TREE</name>
<evidence type="ECO:0000313" key="3">
    <source>
        <dbReference type="EMBL" id="WVW86040.1"/>
    </source>
</evidence>
<reference evidence="3" key="4">
    <citation type="submission" date="2024-02" db="EMBL/GenBank/DDBJ databases">
        <title>Comparative genomics of Cryptococcus and Kwoniella reveals pathogenesis evolution and contrasting modes of karyotype evolution via chromosome fusion or intercentromeric recombination.</title>
        <authorList>
            <person name="Coelho M.A."/>
            <person name="David-Palma M."/>
            <person name="Shea T."/>
            <person name="Bowers K."/>
            <person name="McGinley-Smith S."/>
            <person name="Mohammad A.W."/>
            <person name="Gnirke A."/>
            <person name="Yurkov A.M."/>
            <person name="Nowrousian M."/>
            <person name="Sun S."/>
            <person name="Cuomo C.A."/>
            <person name="Heitman J."/>
        </authorList>
    </citation>
    <scope>NUCLEOTIDE SEQUENCE</scope>
    <source>
        <strain evidence="3">CBS 10118</strain>
    </source>
</reference>
<dbReference type="RefSeq" id="XP_019044272.1">
    <property type="nucleotide sequence ID" value="XM_019194149.1"/>
</dbReference>